<dbReference type="AlphaFoldDB" id="N9VC64"/>
<accession>N9VC64</accession>
<reference evidence="1 2" key="1">
    <citation type="journal article" date="2013" name="Genome Announc.">
        <title>Draft Genome Sequences of Mycoplasma alkalescens, Mycoplasma arginini, and Mycoplasma bovigenitalium, Three Species with Equivocal Pathogenic Status for Cattle.</title>
        <authorList>
            <person name="Manso-Silvan L."/>
            <person name="Tardy F."/>
            <person name="Baranowski E."/>
            <person name="Barre A."/>
            <person name="Blanchard A."/>
            <person name="Breton M."/>
            <person name="Couture C."/>
            <person name="Citti C."/>
            <person name="Dordet-Frisoni E."/>
            <person name="Dupuy V."/>
            <person name="Gaurivaud P."/>
            <person name="Jacob D."/>
            <person name="Lemaitre C."/>
            <person name="Nikolski M."/>
            <person name="Nouvel L.X."/>
            <person name="Poumarat F."/>
            <person name="Thebault P."/>
            <person name="Theil S."/>
            <person name="Thiaucourt F."/>
            <person name="Sirand-Pugnet P."/>
        </authorList>
    </citation>
    <scope>NUCLEOTIDE SEQUENCE [LARGE SCALE GENOMIC DNA]</scope>
    <source>
        <strain evidence="1 2">51080</strain>
    </source>
</reference>
<dbReference type="EMBL" id="AORH01000034">
    <property type="protein sequence ID" value="ENY69016.1"/>
    <property type="molecule type" value="Genomic_DNA"/>
</dbReference>
<protein>
    <submittedName>
        <fullName evidence="1">Uncharacterized protein</fullName>
    </submittedName>
</protein>
<evidence type="ECO:0000313" key="1">
    <source>
        <dbReference type="EMBL" id="ENY69016.1"/>
    </source>
</evidence>
<gene>
    <name evidence="1" type="ORF">MBVG_6950</name>
</gene>
<dbReference type="RefSeq" id="WP_004421619.1">
    <property type="nucleotide sequence ID" value="NZ_AORH01000034.1"/>
</dbReference>
<dbReference type="STRING" id="1188235.MBVG_6950"/>
<dbReference type="Proteomes" id="UP000013220">
    <property type="component" value="Unassembled WGS sequence"/>
</dbReference>
<organism evidence="1 2">
    <name type="scientific">Mycoplasmopsis bovigenitalium 51080</name>
    <dbReference type="NCBI Taxonomy" id="1188235"/>
    <lineage>
        <taxon>Bacteria</taxon>
        <taxon>Bacillati</taxon>
        <taxon>Mycoplasmatota</taxon>
        <taxon>Mycoplasmoidales</taxon>
        <taxon>Metamycoplasmataceae</taxon>
        <taxon>Mycoplasmopsis</taxon>
    </lineage>
</organism>
<proteinExistence type="predicted"/>
<name>N9VC64_9BACT</name>
<sequence length="120" mass="14231">MSKFELKDLEQYNEDDIFVINSQTQFKLDTSAHSIFKLQNFLNKNQNFNNLSATLDKDSDLEFLRIMLSEKDALRVVNEFSKKYKMSTILYIVHEMFSFWFRQTTGQDINAVLEAQQTKK</sequence>
<comment type="caution">
    <text evidence="1">The sequence shown here is derived from an EMBL/GenBank/DDBJ whole genome shotgun (WGS) entry which is preliminary data.</text>
</comment>
<dbReference type="PATRIC" id="fig|1188235.3.peg.692"/>
<keyword evidence="2" id="KW-1185">Reference proteome</keyword>
<evidence type="ECO:0000313" key="2">
    <source>
        <dbReference type="Proteomes" id="UP000013220"/>
    </source>
</evidence>